<gene>
    <name evidence="2" type="ORF">TR159618</name>
</gene>
<organism evidence="2">
    <name type="scientific">Schistocephalus solidus</name>
    <name type="common">Tapeworm</name>
    <dbReference type="NCBI Taxonomy" id="70667"/>
    <lineage>
        <taxon>Eukaryota</taxon>
        <taxon>Metazoa</taxon>
        <taxon>Spiralia</taxon>
        <taxon>Lophotrochozoa</taxon>
        <taxon>Platyhelminthes</taxon>
        <taxon>Cestoda</taxon>
        <taxon>Eucestoda</taxon>
        <taxon>Diphyllobothriidea</taxon>
        <taxon>Diphyllobothriidae</taxon>
        <taxon>Schistocephalus</taxon>
    </lineage>
</organism>
<evidence type="ECO:0000256" key="1">
    <source>
        <dbReference type="SAM" id="MobiDB-lite"/>
    </source>
</evidence>
<name>A0A0X3P004_SCHSO</name>
<reference evidence="2" key="1">
    <citation type="submission" date="2016-01" db="EMBL/GenBank/DDBJ databases">
        <title>Reference transcriptome for the parasite Schistocephalus solidus: insights into the molecular evolution of parasitism.</title>
        <authorList>
            <person name="Hebert F.O."/>
            <person name="Grambauer S."/>
            <person name="Barber I."/>
            <person name="Landry C.R."/>
            <person name="Aubin-Horth N."/>
        </authorList>
    </citation>
    <scope>NUCLEOTIDE SEQUENCE</scope>
</reference>
<protein>
    <submittedName>
        <fullName evidence="2">Uncharacterized protein</fullName>
    </submittedName>
</protein>
<evidence type="ECO:0000313" key="2">
    <source>
        <dbReference type="EMBL" id="JAP45351.1"/>
    </source>
</evidence>
<sequence length="298" mass="32711">MAEFSKRVAHYPVVTDSLKAASDAYTWVSSGERFKSIFQLSEQAANVLKEKAKALASTGAVSQLDDVACRQILDRIESVLPHVKKPTEDLLGPIADRALTAAESYLEYFIPSVKDSEPEGSQPLSRYDRLMRLQSALAGSEKVQAAQSTIASVYQKMQDSLNSLLSPSHLAKTVGEAEKQTREMAIATFSGLVSQYQSAAAIAFPKFKSFVDGSVTQTQNLITELRQADSVSQYAVEQTRAVLNGLHSTLTSLNERRESWMHSLISDKPELGKEATEMQELHPSSEAKKTVEGELTHE</sequence>
<dbReference type="EMBL" id="GEEE01017874">
    <property type="protein sequence ID" value="JAP45351.1"/>
    <property type="molecule type" value="Transcribed_RNA"/>
</dbReference>
<accession>A0A0X3P004</accession>
<dbReference type="AlphaFoldDB" id="A0A0X3P004"/>
<feature type="region of interest" description="Disordered" evidence="1">
    <location>
        <begin position="271"/>
        <end position="298"/>
    </location>
</feature>
<proteinExistence type="predicted"/>